<feature type="domain" description="Mitochondria-eating protein C-terminal" evidence="15">
    <location>
        <begin position="548"/>
        <end position="770"/>
    </location>
</feature>
<comment type="similarity">
    <text evidence="4">Belongs to the MIEAP family.</text>
</comment>
<keyword evidence="9" id="KW-0446">Lipid-binding</keyword>
<dbReference type="InterPro" id="IPR026169">
    <property type="entry name" value="MIEAP"/>
</dbReference>
<dbReference type="InterPro" id="IPR031981">
    <property type="entry name" value="MIEAP_C"/>
</dbReference>
<sequence>MSGGKKHGHGSSGGGERFRPERARRGRVEKVWRSVRWAESFPDESLTMNAVDLTPTFALRKLAVLFDNGKVAECAALVRRLTAITLDAILSQLPIDILHDALPASLPVLEAIYVKVHQSSPGHLPTDLLRTDSLIQRLVALFAKQSPAWPANHSQPAGGSGGEEKNCNLHVPCCRSILRVVMATEPNFRRTVAQRKRALDRCLRKMGRHGLVGSAGGQLMGLHEALRVEFEREVAQFRAALHKLEELHLAGSKHGHHDRNVTSGHAPSEASHQRLMQVTRSDVQERIIKNKTLLNVVEPAAHNLHLARLLRTLRARIEYDKLLLFHDTELRKMGASSSSRRLAAVAESHTTSPHVPPSDANSGEEEEGGVVEGDADYLSVTSTLSVMKRMKVVSLNGLVPLKVKAGVLPASSGRVRNRLLGMQTTHTGSRGHRKEAGIQTTPIMESRADCPDGYNMSRRSPGVSANGQVRSMNMMSDLDSHNQGPAPSTTMLEQEILYLRQELSAARDQIRRLQDQEKQLRERLSDQVHQQFQLGNQQFEDLALGTQRPAELIRRYGDLYLDGRVDALDALDRLTPLNDLDVLKVKILFSVVVLAFKATQQRVGELRGRLRHLLGLPIPSPHHCSDTPHQHPKGTPDSSTTSASREPQTPAATLMEQQITDYLCKTSDTFDVAEIVFDVSQQIYATLYDYPCLKACAGLLEYVSQCVRIAWGLCVQRAPYSLAYETHTFDSRVHTRFHTSDPDSDQIKSFLWPPLVDSDGECVSRGVVIT</sequence>
<name>A0ABD0L537_9CAEN</name>
<evidence type="ECO:0000256" key="10">
    <source>
        <dbReference type="ARBA" id="ARBA00023128"/>
    </source>
</evidence>
<dbReference type="GO" id="GO:0005759">
    <property type="term" value="C:mitochondrial matrix"/>
    <property type="evidence" value="ECO:0007669"/>
    <property type="project" value="UniProtKB-SubCell"/>
</dbReference>
<keyword evidence="17" id="KW-1185">Reference proteome</keyword>
<protein>
    <recommendedName>
        <fullName evidence="5">Mitochondria-eating protein</fullName>
    </recommendedName>
    <alternativeName>
        <fullName evidence="12">Spermatogenesis-associated protein 18</fullName>
    </alternativeName>
</protein>
<evidence type="ECO:0000256" key="12">
    <source>
        <dbReference type="ARBA" id="ARBA00032687"/>
    </source>
</evidence>
<accession>A0ABD0L537</accession>
<feature type="region of interest" description="Disordered" evidence="14">
    <location>
        <begin position="253"/>
        <end position="276"/>
    </location>
</feature>
<evidence type="ECO:0000256" key="14">
    <source>
        <dbReference type="SAM" id="MobiDB-lite"/>
    </source>
</evidence>
<evidence type="ECO:0000256" key="8">
    <source>
        <dbReference type="ARBA" id="ARBA00023054"/>
    </source>
</evidence>
<keyword evidence="11" id="KW-0472">Membrane</keyword>
<dbReference type="PANTHER" id="PTHR21771:SF1">
    <property type="entry name" value="MITOCHONDRIA-EATING PROTEIN"/>
    <property type="match status" value="1"/>
</dbReference>
<feature type="coiled-coil region" evidence="13">
    <location>
        <begin position="496"/>
        <end position="530"/>
    </location>
</feature>
<feature type="region of interest" description="Disordered" evidence="14">
    <location>
        <begin position="1"/>
        <end position="22"/>
    </location>
</feature>
<dbReference type="AlphaFoldDB" id="A0ABD0L537"/>
<evidence type="ECO:0000256" key="3">
    <source>
        <dbReference type="ARBA" id="ARBA00004496"/>
    </source>
</evidence>
<evidence type="ECO:0000256" key="13">
    <source>
        <dbReference type="SAM" id="Coils"/>
    </source>
</evidence>
<feature type="region of interest" description="Disordered" evidence="14">
    <location>
        <begin position="341"/>
        <end position="374"/>
    </location>
</feature>
<evidence type="ECO:0000256" key="4">
    <source>
        <dbReference type="ARBA" id="ARBA00008233"/>
    </source>
</evidence>
<evidence type="ECO:0000256" key="9">
    <source>
        <dbReference type="ARBA" id="ARBA00023121"/>
    </source>
</evidence>
<evidence type="ECO:0000313" key="16">
    <source>
        <dbReference type="EMBL" id="KAK7494663.1"/>
    </source>
</evidence>
<dbReference type="GO" id="GO:0005741">
    <property type="term" value="C:mitochondrial outer membrane"/>
    <property type="evidence" value="ECO:0007669"/>
    <property type="project" value="UniProtKB-SubCell"/>
</dbReference>
<dbReference type="Proteomes" id="UP001519460">
    <property type="component" value="Unassembled WGS sequence"/>
</dbReference>
<feature type="compositionally biased region" description="Polar residues" evidence="14">
    <location>
        <begin position="636"/>
        <end position="650"/>
    </location>
</feature>
<keyword evidence="10" id="KW-0496">Mitochondrion</keyword>
<organism evidence="16 17">
    <name type="scientific">Batillaria attramentaria</name>
    <dbReference type="NCBI Taxonomy" id="370345"/>
    <lineage>
        <taxon>Eukaryota</taxon>
        <taxon>Metazoa</taxon>
        <taxon>Spiralia</taxon>
        <taxon>Lophotrochozoa</taxon>
        <taxon>Mollusca</taxon>
        <taxon>Gastropoda</taxon>
        <taxon>Caenogastropoda</taxon>
        <taxon>Sorbeoconcha</taxon>
        <taxon>Cerithioidea</taxon>
        <taxon>Batillariidae</taxon>
        <taxon>Batillaria</taxon>
    </lineage>
</organism>
<proteinExistence type="inferred from homology"/>
<gene>
    <name evidence="16" type="ORF">BaRGS_00014061</name>
</gene>
<dbReference type="Pfam" id="PF16026">
    <property type="entry name" value="MIEAP"/>
    <property type="match status" value="1"/>
</dbReference>
<evidence type="ECO:0000256" key="5">
    <source>
        <dbReference type="ARBA" id="ARBA00019863"/>
    </source>
</evidence>
<evidence type="ECO:0000256" key="7">
    <source>
        <dbReference type="ARBA" id="ARBA00022787"/>
    </source>
</evidence>
<feature type="region of interest" description="Disordered" evidence="14">
    <location>
        <begin position="621"/>
        <end position="650"/>
    </location>
</feature>
<comment type="subcellular location">
    <subcellularLocation>
        <location evidence="3">Cytoplasm</location>
    </subcellularLocation>
    <subcellularLocation>
        <location evidence="2">Mitochondrion matrix</location>
    </subcellularLocation>
    <subcellularLocation>
        <location evidence="1">Mitochondrion outer membrane</location>
    </subcellularLocation>
</comment>
<evidence type="ECO:0000256" key="2">
    <source>
        <dbReference type="ARBA" id="ARBA00004305"/>
    </source>
</evidence>
<keyword evidence="7" id="KW-1000">Mitochondrion outer membrane</keyword>
<dbReference type="GO" id="GO:0008289">
    <property type="term" value="F:lipid binding"/>
    <property type="evidence" value="ECO:0007669"/>
    <property type="project" value="UniProtKB-KW"/>
</dbReference>
<comment type="caution">
    <text evidence="16">The sequence shown here is derived from an EMBL/GenBank/DDBJ whole genome shotgun (WGS) entry which is preliminary data.</text>
</comment>
<evidence type="ECO:0000256" key="6">
    <source>
        <dbReference type="ARBA" id="ARBA00022490"/>
    </source>
</evidence>
<feature type="compositionally biased region" description="Acidic residues" evidence="14">
    <location>
        <begin position="362"/>
        <end position="374"/>
    </location>
</feature>
<keyword evidence="8 13" id="KW-0175">Coiled coil</keyword>
<dbReference type="EMBL" id="JACVVK020000081">
    <property type="protein sequence ID" value="KAK7494663.1"/>
    <property type="molecule type" value="Genomic_DNA"/>
</dbReference>
<evidence type="ECO:0000259" key="15">
    <source>
        <dbReference type="Pfam" id="PF16026"/>
    </source>
</evidence>
<evidence type="ECO:0000256" key="1">
    <source>
        <dbReference type="ARBA" id="ARBA00004294"/>
    </source>
</evidence>
<keyword evidence="6" id="KW-0963">Cytoplasm</keyword>
<evidence type="ECO:0000256" key="11">
    <source>
        <dbReference type="ARBA" id="ARBA00023136"/>
    </source>
</evidence>
<evidence type="ECO:0000313" key="17">
    <source>
        <dbReference type="Proteomes" id="UP001519460"/>
    </source>
</evidence>
<reference evidence="16 17" key="1">
    <citation type="journal article" date="2023" name="Sci. Data">
        <title>Genome assembly of the Korean intertidal mud-creeper Batillaria attramentaria.</title>
        <authorList>
            <person name="Patra A.K."/>
            <person name="Ho P.T."/>
            <person name="Jun S."/>
            <person name="Lee S.J."/>
            <person name="Kim Y."/>
            <person name="Won Y.J."/>
        </authorList>
    </citation>
    <scope>NUCLEOTIDE SEQUENCE [LARGE SCALE GENOMIC DNA]</scope>
    <source>
        <strain evidence="16">Wonlab-2016</strain>
    </source>
</reference>
<dbReference type="PANTHER" id="PTHR21771">
    <property type="entry name" value="MITOCHONDRIA-EATING PROTEIN-RELATED"/>
    <property type="match status" value="1"/>
</dbReference>